<evidence type="ECO:0000259" key="9">
    <source>
        <dbReference type="PROSITE" id="PS51212"/>
    </source>
</evidence>
<dbReference type="PROSITE" id="PS51212">
    <property type="entry name" value="WSC"/>
    <property type="match status" value="1"/>
</dbReference>
<sequence length="166" mass="17642">MRPRQTLLAAAAPLAHLVVAADESAQVRVYTDETHKYAYHGCYNETTLAEGSAGTRALAGGTSLVQADAMTVPVCLRFCQDGDTKYRYAGVEWSRECWCAQSISGIAQKLDDAECNFPCAGNKTQACGGQLKLNVYRTSGAAQHSFAAHGVGASLALACLYLAVLF</sequence>
<dbReference type="EMBL" id="SPUK01000005">
    <property type="protein sequence ID" value="TQV96816.1"/>
    <property type="molecule type" value="Genomic_DNA"/>
</dbReference>
<proteinExistence type="predicted"/>
<protein>
    <submittedName>
        <fullName evidence="10">WSC domain-containing protein</fullName>
    </submittedName>
</protein>
<dbReference type="GO" id="GO:0005886">
    <property type="term" value="C:plasma membrane"/>
    <property type="evidence" value="ECO:0007669"/>
    <property type="project" value="TreeGrafter"/>
</dbReference>
<evidence type="ECO:0000256" key="2">
    <source>
        <dbReference type="ARBA" id="ARBA00022692"/>
    </source>
</evidence>
<keyword evidence="3 8" id="KW-0732">Signal</keyword>
<dbReference type="InterPro" id="IPR002889">
    <property type="entry name" value="WSC_carb-bd"/>
</dbReference>
<feature type="signal peptide" evidence="8">
    <location>
        <begin position="1"/>
        <end position="20"/>
    </location>
</feature>
<feature type="transmembrane region" description="Helical" evidence="7">
    <location>
        <begin position="146"/>
        <end position="165"/>
    </location>
</feature>
<accession>A0A545V538</accession>
<evidence type="ECO:0000256" key="7">
    <source>
        <dbReference type="SAM" id="Phobius"/>
    </source>
</evidence>
<evidence type="ECO:0000256" key="8">
    <source>
        <dbReference type="SAM" id="SignalP"/>
    </source>
</evidence>
<evidence type="ECO:0000256" key="6">
    <source>
        <dbReference type="ARBA" id="ARBA00023180"/>
    </source>
</evidence>
<organism evidence="10 11">
    <name type="scientific">Cordyceps javanica</name>
    <dbReference type="NCBI Taxonomy" id="43265"/>
    <lineage>
        <taxon>Eukaryota</taxon>
        <taxon>Fungi</taxon>
        <taxon>Dikarya</taxon>
        <taxon>Ascomycota</taxon>
        <taxon>Pezizomycotina</taxon>
        <taxon>Sordariomycetes</taxon>
        <taxon>Hypocreomycetidae</taxon>
        <taxon>Hypocreales</taxon>
        <taxon>Cordycipitaceae</taxon>
        <taxon>Cordyceps</taxon>
    </lineage>
</organism>
<keyword evidence="11" id="KW-1185">Reference proteome</keyword>
<comment type="caution">
    <text evidence="10">The sequence shown here is derived from an EMBL/GenBank/DDBJ whole genome shotgun (WGS) entry which is preliminary data.</text>
</comment>
<evidence type="ECO:0000313" key="10">
    <source>
        <dbReference type="EMBL" id="TQV96816.1"/>
    </source>
</evidence>
<feature type="chain" id="PRO_5021793173" evidence="8">
    <location>
        <begin position="21"/>
        <end position="166"/>
    </location>
</feature>
<dbReference type="InterPro" id="IPR051836">
    <property type="entry name" value="Kremen_rcpt"/>
</dbReference>
<comment type="subcellular location">
    <subcellularLocation>
        <location evidence="1">Membrane</location>
        <topology evidence="1">Single-pass membrane protein</topology>
    </subcellularLocation>
</comment>
<name>A0A545V538_9HYPO</name>
<dbReference type="Pfam" id="PF01822">
    <property type="entry name" value="WSC"/>
    <property type="match status" value="1"/>
</dbReference>
<keyword evidence="6" id="KW-0325">Glycoprotein</keyword>
<dbReference type="OrthoDB" id="5985073at2759"/>
<evidence type="ECO:0000313" key="11">
    <source>
        <dbReference type="Proteomes" id="UP000315783"/>
    </source>
</evidence>
<evidence type="ECO:0000256" key="3">
    <source>
        <dbReference type="ARBA" id="ARBA00022729"/>
    </source>
</evidence>
<keyword evidence="4 7" id="KW-1133">Transmembrane helix</keyword>
<evidence type="ECO:0000256" key="1">
    <source>
        <dbReference type="ARBA" id="ARBA00004167"/>
    </source>
</evidence>
<dbReference type="PANTHER" id="PTHR24269">
    <property type="entry name" value="KREMEN PROTEIN"/>
    <property type="match status" value="1"/>
</dbReference>
<evidence type="ECO:0000256" key="4">
    <source>
        <dbReference type="ARBA" id="ARBA00022989"/>
    </source>
</evidence>
<keyword evidence="2 7" id="KW-0812">Transmembrane</keyword>
<evidence type="ECO:0000256" key="5">
    <source>
        <dbReference type="ARBA" id="ARBA00023136"/>
    </source>
</evidence>
<keyword evidence="5 7" id="KW-0472">Membrane</keyword>
<gene>
    <name evidence="10" type="ORF">IF1G_04056</name>
</gene>
<dbReference type="PANTHER" id="PTHR24269:SF16">
    <property type="entry name" value="PROTEIN SLG1"/>
    <property type="match status" value="1"/>
</dbReference>
<reference evidence="10 11" key="1">
    <citation type="journal article" date="2019" name="Appl. Microbiol. Biotechnol.">
        <title>Genome sequence of Isaria javanica and comparative genome analysis insights into family S53 peptidase evolution in fungal entomopathogens.</title>
        <authorList>
            <person name="Lin R."/>
            <person name="Zhang X."/>
            <person name="Xin B."/>
            <person name="Zou M."/>
            <person name="Gao Y."/>
            <person name="Qin F."/>
            <person name="Hu Q."/>
            <person name="Xie B."/>
            <person name="Cheng X."/>
        </authorList>
    </citation>
    <scope>NUCLEOTIDE SEQUENCE [LARGE SCALE GENOMIC DNA]</scope>
    <source>
        <strain evidence="10 11">IJ1G</strain>
    </source>
</reference>
<dbReference type="Proteomes" id="UP000315783">
    <property type="component" value="Unassembled WGS sequence"/>
</dbReference>
<dbReference type="STRING" id="43265.A0A545V538"/>
<feature type="domain" description="WSC" evidence="9">
    <location>
        <begin position="36"/>
        <end position="139"/>
    </location>
</feature>
<dbReference type="SMART" id="SM00321">
    <property type="entry name" value="WSC"/>
    <property type="match status" value="1"/>
</dbReference>
<dbReference type="AlphaFoldDB" id="A0A545V538"/>